<accession>A0ABT8Y4G7</accession>
<keyword evidence="3 5" id="KW-1133">Transmembrane helix</keyword>
<dbReference type="EMBL" id="JAUOTP010000001">
    <property type="protein sequence ID" value="MDO6413216.1"/>
    <property type="molecule type" value="Genomic_DNA"/>
</dbReference>
<evidence type="ECO:0000256" key="1">
    <source>
        <dbReference type="ARBA" id="ARBA00004141"/>
    </source>
</evidence>
<protein>
    <submittedName>
        <fullName evidence="6">EI24 domain-containing protein</fullName>
    </submittedName>
</protein>
<feature type="transmembrane region" description="Helical" evidence="5">
    <location>
        <begin position="20"/>
        <end position="43"/>
    </location>
</feature>
<organism evidence="6 7">
    <name type="scientific">Sphingomonas natans</name>
    <dbReference type="NCBI Taxonomy" id="3063330"/>
    <lineage>
        <taxon>Bacteria</taxon>
        <taxon>Pseudomonadati</taxon>
        <taxon>Pseudomonadota</taxon>
        <taxon>Alphaproteobacteria</taxon>
        <taxon>Sphingomonadales</taxon>
        <taxon>Sphingomonadaceae</taxon>
        <taxon>Sphingomonas</taxon>
    </lineage>
</organism>
<proteinExistence type="predicted"/>
<gene>
    <name evidence="6" type="ORF">Q4F19_02360</name>
</gene>
<evidence type="ECO:0000256" key="4">
    <source>
        <dbReference type="ARBA" id="ARBA00023136"/>
    </source>
</evidence>
<dbReference type="InterPro" id="IPR059112">
    <property type="entry name" value="CysZ/EI24"/>
</dbReference>
<dbReference type="Pfam" id="PF07264">
    <property type="entry name" value="EI24"/>
    <property type="match status" value="1"/>
</dbReference>
<feature type="transmembrane region" description="Helical" evidence="5">
    <location>
        <begin position="63"/>
        <end position="91"/>
    </location>
</feature>
<name>A0ABT8Y4G7_9SPHN</name>
<feature type="transmembrane region" description="Helical" evidence="5">
    <location>
        <begin position="130"/>
        <end position="158"/>
    </location>
</feature>
<dbReference type="Proteomes" id="UP001169764">
    <property type="component" value="Unassembled WGS sequence"/>
</dbReference>
<evidence type="ECO:0000256" key="5">
    <source>
        <dbReference type="SAM" id="Phobius"/>
    </source>
</evidence>
<evidence type="ECO:0000313" key="6">
    <source>
        <dbReference type="EMBL" id="MDO6413216.1"/>
    </source>
</evidence>
<evidence type="ECO:0000313" key="7">
    <source>
        <dbReference type="Proteomes" id="UP001169764"/>
    </source>
</evidence>
<feature type="transmembrane region" description="Helical" evidence="5">
    <location>
        <begin position="193"/>
        <end position="216"/>
    </location>
</feature>
<dbReference type="RefSeq" id="WP_303539529.1">
    <property type="nucleotide sequence ID" value="NZ_JAUOTP010000001.1"/>
</dbReference>
<keyword evidence="2 5" id="KW-0812">Transmembrane</keyword>
<evidence type="ECO:0000256" key="2">
    <source>
        <dbReference type="ARBA" id="ARBA00022692"/>
    </source>
</evidence>
<reference evidence="6" key="1">
    <citation type="submission" date="2023-07" db="EMBL/GenBank/DDBJ databases">
        <authorList>
            <person name="Kim M."/>
        </authorList>
    </citation>
    <scope>NUCLEOTIDE SEQUENCE</scope>
    <source>
        <strain evidence="6">BIUV-7</strain>
    </source>
</reference>
<keyword evidence="7" id="KW-1185">Reference proteome</keyword>
<keyword evidence="4 5" id="KW-0472">Membrane</keyword>
<comment type="caution">
    <text evidence="6">The sequence shown here is derived from an EMBL/GenBank/DDBJ whole genome shotgun (WGS) entry which is preliminary data.</text>
</comment>
<comment type="subcellular location">
    <subcellularLocation>
        <location evidence="1">Membrane</location>
        <topology evidence="1">Multi-pass membrane protein</topology>
    </subcellularLocation>
</comment>
<sequence>MLRVLPLSLIDLTQPRILAILFRSLFVTLLIFLGLGIGAVWALDGADPCLWWSGQSCEFGLSASGLGALVITVLGIWLLFPAVALGVIAAYSDRIVATVEALHYPDAAAAARPAGVGGGLVLGLRSAGRLLVYNLIALPFYLLLLVTGVGTIVLFVLVNGVAIGRDFGEMVAARHGDGPLRREWLRATRGERAAIGIIITSLFLVPIVNLIAPLLGATMATHLFHRDASATPR</sequence>
<evidence type="ECO:0000256" key="3">
    <source>
        <dbReference type="ARBA" id="ARBA00022989"/>
    </source>
</evidence>